<evidence type="ECO:0000256" key="8">
    <source>
        <dbReference type="ARBA" id="ARBA00039421"/>
    </source>
</evidence>
<comment type="caution">
    <text evidence="10">The sequence shown here is derived from an EMBL/GenBank/DDBJ whole genome shotgun (WGS) entry which is preliminary data.</text>
</comment>
<evidence type="ECO:0000256" key="2">
    <source>
        <dbReference type="ARBA" id="ARBA00007590"/>
    </source>
</evidence>
<dbReference type="Pfam" id="PF03647">
    <property type="entry name" value="Tmemb_14"/>
    <property type="match status" value="1"/>
</dbReference>
<evidence type="ECO:0000313" key="11">
    <source>
        <dbReference type="Proteomes" id="UP000645828"/>
    </source>
</evidence>
<comment type="similarity">
    <text evidence="2">Belongs to the TMEM14 family.</text>
</comment>
<evidence type="ECO:0000256" key="3">
    <source>
        <dbReference type="ARBA" id="ARBA00022692"/>
    </source>
</evidence>
<evidence type="ECO:0000256" key="5">
    <source>
        <dbReference type="ARBA" id="ARBA00023133"/>
    </source>
</evidence>
<feature type="transmembrane region" description="Helical" evidence="9">
    <location>
        <begin position="36"/>
        <end position="57"/>
    </location>
</feature>
<evidence type="ECO:0000256" key="7">
    <source>
        <dbReference type="ARBA" id="ARBA00037428"/>
    </source>
</evidence>
<dbReference type="InterPro" id="IPR044890">
    <property type="entry name" value="TMEM14_sf"/>
</dbReference>
<proteinExistence type="inferred from homology"/>
<protein>
    <recommendedName>
        <fullName evidence="8">Transmembrane protein 14C</fullName>
    </recommendedName>
</protein>
<dbReference type="PANTHER" id="PTHR12668:SF4">
    <property type="entry name" value="TRANSMEMBRANE PROTEIN 14C-RELATED"/>
    <property type="match status" value="1"/>
</dbReference>
<name>A0A811YDC9_NYCPR</name>
<comment type="function">
    <text evidence="7">Required for normal heme biosynthesis.</text>
</comment>
<organism evidence="10 11">
    <name type="scientific">Nyctereutes procyonoides</name>
    <name type="common">Raccoon dog</name>
    <name type="synonym">Canis procyonoides</name>
    <dbReference type="NCBI Taxonomy" id="34880"/>
    <lineage>
        <taxon>Eukaryota</taxon>
        <taxon>Metazoa</taxon>
        <taxon>Chordata</taxon>
        <taxon>Craniata</taxon>
        <taxon>Vertebrata</taxon>
        <taxon>Euteleostomi</taxon>
        <taxon>Mammalia</taxon>
        <taxon>Eutheria</taxon>
        <taxon>Laurasiatheria</taxon>
        <taxon>Carnivora</taxon>
        <taxon>Caniformia</taxon>
        <taxon>Canidae</taxon>
        <taxon>Nyctereutes</taxon>
    </lineage>
</organism>
<dbReference type="GO" id="GO:0006783">
    <property type="term" value="P:heme biosynthetic process"/>
    <property type="evidence" value="ECO:0007669"/>
    <property type="project" value="UniProtKB-KW"/>
</dbReference>
<dbReference type="GO" id="GO:0070453">
    <property type="term" value="P:regulation of heme biosynthetic process"/>
    <property type="evidence" value="ECO:0007669"/>
    <property type="project" value="TreeGrafter"/>
</dbReference>
<dbReference type="EMBL" id="CAJHUB010000671">
    <property type="protein sequence ID" value="CAD7673407.1"/>
    <property type="molecule type" value="Genomic_DNA"/>
</dbReference>
<evidence type="ECO:0000313" key="10">
    <source>
        <dbReference type="EMBL" id="CAD7673407.1"/>
    </source>
</evidence>
<keyword evidence="4 9" id="KW-1133">Transmembrane helix</keyword>
<keyword evidence="11" id="KW-1185">Reference proteome</keyword>
<dbReference type="Proteomes" id="UP000645828">
    <property type="component" value="Unassembled WGS sequence"/>
</dbReference>
<accession>A0A811YDC9</accession>
<dbReference type="InterPro" id="IPR005349">
    <property type="entry name" value="TMEM14"/>
</dbReference>
<comment type="subcellular location">
    <subcellularLocation>
        <location evidence="1">Membrane</location>
        <topology evidence="1">Multi-pass membrane protein</topology>
    </subcellularLocation>
</comment>
<dbReference type="PANTHER" id="PTHR12668">
    <property type="entry name" value="TRANSMEMBRANE PROTEIN 14, 15"/>
    <property type="match status" value="1"/>
</dbReference>
<dbReference type="FunFam" id="1.10.10.1740:FF:000002">
    <property type="entry name" value="Transmembrane protein 14C"/>
    <property type="match status" value="1"/>
</dbReference>
<evidence type="ECO:0000256" key="9">
    <source>
        <dbReference type="SAM" id="Phobius"/>
    </source>
</evidence>
<keyword evidence="6 9" id="KW-0472">Membrane</keyword>
<keyword evidence="5" id="KW-0350">Heme biosynthesis</keyword>
<sequence length="108" mass="11142">MQKDSGPLVPSHWVGFGNAALIASGRFIGYAKAGSVLSLAAGLLPCALASLGAFQLSQDPRNIWVFLATSGALAGIIGMRFYDSGKFAGASLSMVAKLGITVLNMPRQ</sequence>
<feature type="transmembrane region" description="Helical" evidence="9">
    <location>
        <begin position="63"/>
        <end position="82"/>
    </location>
</feature>
<gene>
    <name evidence="10" type="ORF">NYPRO_LOCUS6202</name>
</gene>
<dbReference type="GO" id="GO:0031966">
    <property type="term" value="C:mitochondrial membrane"/>
    <property type="evidence" value="ECO:0007669"/>
    <property type="project" value="TreeGrafter"/>
</dbReference>
<dbReference type="AlphaFoldDB" id="A0A811YDC9"/>
<evidence type="ECO:0000256" key="4">
    <source>
        <dbReference type="ARBA" id="ARBA00022989"/>
    </source>
</evidence>
<keyword evidence="3 9" id="KW-0812">Transmembrane</keyword>
<dbReference type="Gene3D" id="1.10.10.1740">
    <property type="entry name" value="Transmembrane protein 14-like"/>
    <property type="match status" value="1"/>
</dbReference>
<reference evidence="10" key="1">
    <citation type="submission" date="2020-12" db="EMBL/GenBank/DDBJ databases">
        <authorList>
            <consortium name="Molecular Ecology Group"/>
        </authorList>
    </citation>
    <scope>NUCLEOTIDE SEQUENCE</scope>
    <source>
        <strain evidence="10">TBG_1078</strain>
    </source>
</reference>
<evidence type="ECO:0000256" key="6">
    <source>
        <dbReference type="ARBA" id="ARBA00023136"/>
    </source>
</evidence>
<evidence type="ECO:0000256" key="1">
    <source>
        <dbReference type="ARBA" id="ARBA00004141"/>
    </source>
</evidence>